<dbReference type="GO" id="GO:0045892">
    <property type="term" value="P:negative regulation of DNA-templated transcription"/>
    <property type="evidence" value="ECO:0007669"/>
    <property type="project" value="InterPro"/>
</dbReference>
<proteinExistence type="predicted"/>
<dbReference type="PROSITE" id="PS50977">
    <property type="entry name" value="HTH_TETR_2"/>
    <property type="match status" value="1"/>
</dbReference>
<evidence type="ECO:0000313" key="4">
    <source>
        <dbReference type="EMBL" id="HGC44295.1"/>
    </source>
</evidence>
<dbReference type="Pfam" id="PF08362">
    <property type="entry name" value="TetR_C_3"/>
    <property type="match status" value="1"/>
</dbReference>
<dbReference type="Gene3D" id="1.10.357.10">
    <property type="entry name" value="Tetracycline Repressor, domain 2"/>
    <property type="match status" value="1"/>
</dbReference>
<dbReference type="PANTHER" id="PTHR30055:SF196">
    <property type="entry name" value="HTH-TYPE TRANSCRIPTIONAL REGULATOR RUTR"/>
    <property type="match status" value="1"/>
</dbReference>
<comment type="caution">
    <text evidence="4">The sequence shown here is derived from an EMBL/GenBank/DDBJ whole genome shotgun (WGS) entry which is preliminary data.</text>
</comment>
<feature type="DNA-binding region" description="H-T-H motif" evidence="2">
    <location>
        <begin position="54"/>
        <end position="73"/>
    </location>
</feature>
<protein>
    <submittedName>
        <fullName evidence="4">TetR/AcrR family transcriptional regulator</fullName>
    </submittedName>
</protein>
<dbReference type="AlphaFoldDB" id="A0A8J4HFU1"/>
<dbReference type="InterPro" id="IPR001647">
    <property type="entry name" value="HTH_TetR"/>
</dbReference>
<name>A0A8J4HFU1_9PROT</name>
<dbReference type="GO" id="GO:0003700">
    <property type="term" value="F:DNA-binding transcription factor activity"/>
    <property type="evidence" value="ECO:0007669"/>
    <property type="project" value="TreeGrafter"/>
</dbReference>
<accession>A0A8J4HFU1</accession>
<gene>
    <name evidence="4" type="ORF">ENY07_13900</name>
</gene>
<evidence type="ECO:0000259" key="3">
    <source>
        <dbReference type="PROSITE" id="PS50977"/>
    </source>
</evidence>
<dbReference type="PANTHER" id="PTHR30055">
    <property type="entry name" value="HTH-TYPE TRANSCRIPTIONAL REGULATOR RUTR"/>
    <property type="match status" value="1"/>
</dbReference>
<sequence>MGKLDKLEAIVARPGAAASSLPEPAGRRPREAHLARIIACAERAFAEAGFGGTTMRQISAAAGLPKANLHYYFGTKERLYRAVLENILALWLDDMDPIQPEADPATALAAYIRAKMAHSAARPYASKVFAAEILHGAPQLGPYLGLELRRKVAEKSLVIAGWIARGRMAPVDPRHLFFTIWAMTQTYADFDVQIAAVLGHSGVDAATFTAGTETVLGLVLRGLGLDTRHHDEQGGRKT</sequence>
<dbReference type="InterPro" id="IPR013573">
    <property type="entry name" value="Tscrpt_reg_YcdC_C"/>
</dbReference>
<dbReference type="SUPFAM" id="SSF46689">
    <property type="entry name" value="Homeodomain-like"/>
    <property type="match status" value="1"/>
</dbReference>
<dbReference type="GO" id="GO:0000976">
    <property type="term" value="F:transcription cis-regulatory region binding"/>
    <property type="evidence" value="ECO:0007669"/>
    <property type="project" value="TreeGrafter"/>
</dbReference>
<dbReference type="EMBL" id="DTQM01000262">
    <property type="protein sequence ID" value="HGC44295.1"/>
    <property type="molecule type" value="Genomic_DNA"/>
</dbReference>
<keyword evidence="1 2" id="KW-0238">DNA-binding</keyword>
<organism evidence="4">
    <name type="scientific">Acidicaldus sp</name>
    <dbReference type="NCBI Taxonomy" id="1872105"/>
    <lineage>
        <taxon>Bacteria</taxon>
        <taxon>Pseudomonadati</taxon>
        <taxon>Pseudomonadota</taxon>
        <taxon>Alphaproteobacteria</taxon>
        <taxon>Acetobacterales</taxon>
        <taxon>Acetobacteraceae</taxon>
        <taxon>Acidicaldus</taxon>
    </lineage>
</organism>
<dbReference type="InterPro" id="IPR050109">
    <property type="entry name" value="HTH-type_TetR-like_transc_reg"/>
</dbReference>
<dbReference type="Pfam" id="PF00440">
    <property type="entry name" value="TetR_N"/>
    <property type="match status" value="1"/>
</dbReference>
<dbReference type="InterPro" id="IPR036271">
    <property type="entry name" value="Tet_transcr_reg_TetR-rel_C_sf"/>
</dbReference>
<dbReference type="SUPFAM" id="SSF48498">
    <property type="entry name" value="Tetracyclin repressor-like, C-terminal domain"/>
    <property type="match status" value="1"/>
</dbReference>
<dbReference type="PRINTS" id="PR00455">
    <property type="entry name" value="HTHTETR"/>
</dbReference>
<feature type="domain" description="HTH tetR-type" evidence="3">
    <location>
        <begin position="31"/>
        <end position="91"/>
    </location>
</feature>
<dbReference type="Gene3D" id="1.10.10.60">
    <property type="entry name" value="Homeodomain-like"/>
    <property type="match status" value="1"/>
</dbReference>
<dbReference type="InterPro" id="IPR009057">
    <property type="entry name" value="Homeodomain-like_sf"/>
</dbReference>
<evidence type="ECO:0000256" key="2">
    <source>
        <dbReference type="PROSITE-ProRule" id="PRU00335"/>
    </source>
</evidence>
<reference evidence="4" key="1">
    <citation type="journal article" date="2020" name="mSystems">
        <title>Genome- and Community-Level Interaction Insights into Carbon Utilization and Element Cycling Functions of Hydrothermarchaeota in Hydrothermal Sediment.</title>
        <authorList>
            <person name="Zhou Z."/>
            <person name="Liu Y."/>
            <person name="Xu W."/>
            <person name="Pan J."/>
            <person name="Luo Z.H."/>
            <person name="Li M."/>
        </authorList>
    </citation>
    <scope>NUCLEOTIDE SEQUENCE</scope>
    <source>
        <strain evidence="4">SpSt-997</strain>
    </source>
</reference>
<evidence type="ECO:0000256" key="1">
    <source>
        <dbReference type="ARBA" id="ARBA00023125"/>
    </source>
</evidence>